<feature type="compositionally biased region" description="Low complexity" evidence="1">
    <location>
        <begin position="50"/>
        <end position="68"/>
    </location>
</feature>
<name>A0ABS7QGS2_9ACTN</name>
<dbReference type="Proteomes" id="UP000778578">
    <property type="component" value="Unassembled WGS sequence"/>
</dbReference>
<evidence type="ECO:0000313" key="2">
    <source>
        <dbReference type="EMBL" id="MBY8882365.1"/>
    </source>
</evidence>
<comment type="caution">
    <text evidence="2">The sequence shown here is derived from an EMBL/GenBank/DDBJ whole genome shotgun (WGS) entry which is preliminary data.</text>
</comment>
<protein>
    <submittedName>
        <fullName evidence="2">Uncharacterized protein</fullName>
    </submittedName>
</protein>
<dbReference type="RefSeq" id="WP_222968613.1">
    <property type="nucleotide sequence ID" value="NZ_JAINZZ010000071.1"/>
</dbReference>
<proteinExistence type="predicted"/>
<evidence type="ECO:0000256" key="1">
    <source>
        <dbReference type="SAM" id="MobiDB-lite"/>
    </source>
</evidence>
<evidence type="ECO:0000313" key="3">
    <source>
        <dbReference type="Proteomes" id="UP000778578"/>
    </source>
</evidence>
<reference evidence="2 3" key="1">
    <citation type="submission" date="2021-08" db="EMBL/GenBank/DDBJ databases">
        <title>WGS of actinomycetes from Thailand.</title>
        <authorList>
            <person name="Thawai C."/>
        </authorList>
    </citation>
    <scope>NUCLEOTIDE SEQUENCE [LARGE SCALE GENOMIC DNA]</scope>
    <source>
        <strain evidence="2 3">PLK6-54</strain>
    </source>
</reference>
<accession>A0ABS7QGS2</accession>
<sequence>MTAPERPRAGRVRRALAALGRCLSAFGAMHIALTDPHPHPGGVPGPDTPPGSAVSPGLSAAAAAAAAGGPPPAHPERLCAHRPLTEQELLLARQLWPASYPRRRGRGR</sequence>
<feature type="compositionally biased region" description="Pro residues" evidence="1">
    <location>
        <begin position="39"/>
        <end position="49"/>
    </location>
</feature>
<feature type="region of interest" description="Disordered" evidence="1">
    <location>
        <begin position="33"/>
        <end position="80"/>
    </location>
</feature>
<dbReference type="EMBL" id="JAINZZ010000071">
    <property type="protein sequence ID" value="MBY8882365.1"/>
    <property type="molecule type" value="Genomic_DNA"/>
</dbReference>
<dbReference type="Pfam" id="PF19534">
    <property type="entry name" value="DUF6059"/>
    <property type="match status" value="1"/>
</dbReference>
<organism evidence="2 3">
    <name type="scientific">Actinacidiphila acidipaludis</name>
    <dbReference type="NCBI Taxonomy" id="2873382"/>
    <lineage>
        <taxon>Bacteria</taxon>
        <taxon>Bacillati</taxon>
        <taxon>Actinomycetota</taxon>
        <taxon>Actinomycetes</taxon>
        <taxon>Kitasatosporales</taxon>
        <taxon>Streptomycetaceae</taxon>
        <taxon>Actinacidiphila</taxon>
    </lineage>
</organism>
<keyword evidence="3" id="KW-1185">Reference proteome</keyword>
<gene>
    <name evidence="2" type="ORF">K7862_32720</name>
</gene>
<dbReference type="InterPro" id="IPR045701">
    <property type="entry name" value="DUF6059"/>
</dbReference>